<dbReference type="EMBL" id="BKCJ010000167">
    <property type="protein sequence ID" value="GEU30553.1"/>
    <property type="molecule type" value="Genomic_DNA"/>
</dbReference>
<sequence length="1410" mass="160746">MRNIDILIESFNLSPIDTIVFTLVVGIKGLYGVITSQEVILNGDSPPLTRSVEGVETPYPPTTVEEKLARKNELKAKGTLLQALPNEHQLKFNSYKSAKSLMEAIEKRFGGNKESKKVQKTLPKQQYENFTGTSSEGLDQIYDRLQKHINLKTLSMDDLYNNLKIYEEEVMRSSRTTQNIQNVAFVYSNNTDKTNKAVNTAHGVSTASSKTNASNLPNVDSLSNAVIYSFFASESNSPQLDNKDIKQIDLDDLEEMDLKWHMAMLTMRAKRFLQKTGRNLGVKGTETTGFDKTKAKDGPTNFALMAYTSSSSSSTSNSDTKIMDSQYPTLAKIPVLDTGKFEQWQFRIQQYLQLEHYALWEVIEFGDSYKVPANADPADSRTRRTITITTKDMQKKKNDRFGGNKESKKVQKTLLKQQYENFTGTSSEGLDQIYDRLQKLISHLKIHKETISQEDLNLNLLRSLPSEWKTHTLIWRNKPDLKTLSMDDLYNNLKIYEEEVMRSSRTTQNIQNIAFVYSNNTDKTNKAVNTAHGVSTASSKTNASNLPNVDSLSNAVIYSFFASESNSPQLDNKEIKQIDLDDLEEMDLKWHMAMLTMRAKRFLQKTGRNLGVKGTETTGFDKTKAKDGPTNFALMAYTSSSSSSTSNSDTKAFPLPGESSHWQYKFPLAVEGVPTARRIEIPLPGVCTAMMKKLPVNDKTSEWYHAVPLLYTGNFMPPKPDLVFVNEQVVSESVISLPGIAKNKVKTSDTKLKNVSALIIKDWVSNSEDEDKIEPESKQIKHSFAKDSAKVKTVNEDVPIRALVDGKKIIITKASIRRDLQLQDAEAFCSALVLKLLIGTNSAALWHLQTSDWPIIKNLIFPGTCFSREITPLFETIMVQAPKKEGEIPTVTQDTLILTQPSSSQPHRKHKSKRKQRKATKIIKTNQAAEIKKLKKKVKKLEGKKKKKRTHRLKRLYKGRIAEIDADEDLSLINETAQDQGRMSDEDLFRVNDLDGDDVIVDVTIGENVEHDATVAEKEFSVAADVTAESVEGVTATITLQISKDNVTLAQTLIEIKAAKPRARGVIVQEPSEFKKKSSLQPSQLLRAKDKGKGIMMKVKMEEEERIAREKDEANRAVIEEWDDVQATIDADRQLAKQLQAQEREQLCIKERSELLAKLIESRRNFDAIKKMFDKVYKRVNTFMVMDSEVMEGSKKTQAEVSEGSFKRARDEIEQESAKRQRLEKEDDTAKMKRCLEIVPEDDDDVTIEATPLSYESPTIVDYKIYKEWKKSYFKIIRADENSQNFITFKTMFKNFNREDLEVLRSILKERFKKTKPVNDMDNLLFQTLKTMFEHHVKDNIWKYQQGVVKVHNWKLYDSCGVYCITIQNMMYYLLVKKMYPFTNNILHQLWKGVRLHVDYEVKMAYDFLD</sequence>
<keyword evidence="1" id="KW-0175">Coiled coil</keyword>
<proteinExistence type="predicted"/>
<dbReference type="Pfam" id="PF14223">
    <property type="entry name" value="Retrotran_gag_2"/>
    <property type="match status" value="1"/>
</dbReference>
<evidence type="ECO:0000256" key="1">
    <source>
        <dbReference type="SAM" id="Coils"/>
    </source>
</evidence>
<feature type="coiled-coil region" evidence="1">
    <location>
        <begin position="924"/>
        <end position="951"/>
    </location>
</feature>
<feature type="compositionally biased region" description="Basic residues" evidence="2">
    <location>
        <begin position="906"/>
        <end position="919"/>
    </location>
</feature>
<protein>
    <submittedName>
        <fullName evidence="3">Uncharacterized protein</fullName>
    </submittedName>
</protein>
<organism evidence="3">
    <name type="scientific">Tanacetum cinerariifolium</name>
    <name type="common">Dalmatian daisy</name>
    <name type="synonym">Chrysanthemum cinerariifolium</name>
    <dbReference type="NCBI Taxonomy" id="118510"/>
    <lineage>
        <taxon>Eukaryota</taxon>
        <taxon>Viridiplantae</taxon>
        <taxon>Streptophyta</taxon>
        <taxon>Embryophyta</taxon>
        <taxon>Tracheophyta</taxon>
        <taxon>Spermatophyta</taxon>
        <taxon>Magnoliopsida</taxon>
        <taxon>eudicotyledons</taxon>
        <taxon>Gunneridae</taxon>
        <taxon>Pentapetalae</taxon>
        <taxon>asterids</taxon>
        <taxon>campanulids</taxon>
        <taxon>Asterales</taxon>
        <taxon>Asteraceae</taxon>
        <taxon>Asteroideae</taxon>
        <taxon>Anthemideae</taxon>
        <taxon>Anthemidinae</taxon>
        <taxon>Tanacetum</taxon>
    </lineage>
</organism>
<feature type="region of interest" description="Disordered" evidence="2">
    <location>
        <begin position="899"/>
        <end position="919"/>
    </location>
</feature>
<feature type="region of interest" description="Disordered" evidence="2">
    <location>
        <begin position="1201"/>
        <end position="1225"/>
    </location>
</feature>
<accession>A0A6L2J0M2</accession>
<evidence type="ECO:0000256" key="2">
    <source>
        <dbReference type="SAM" id="MobiDB-lite"/>
    </source>
</evidence>
<comment type="caution">
    <text evidence="3">The sequence shown here is derived from an EMBL/GenBank/DDBJ whole genome shotgun (WGS) entry which is preliminary data.</text>
</comment>
<reference evidence="3" key="1">
    <citation type="journal article" date="2019" name="Sci. Rep.">
        <title>Draft genome of Tanacetum cinerariifolium, the natural source of mosquito coil.</title>
        <authorList>
            <person name="Yamashiro T."/>
            <person name="Shiraishi A."/>
            <person name="Satake H."/>
            <person name="Nakayama K."/>
        </authorList>
    </citation>
    <scope>NUCLEOTIDE SEQUENCE</scope>
</reference>
<name>A0A6L2J0M2_TANCI</name>
<evidence type="ECO:0000313" key="3">
    <source>
        <dbReference type="EMBL" id="GEU30553.1"/>
    </source>
</evidence>
<feature type="compositionally biased region" description="Basic and acidic residues" evidence="2">
    <location>
        <begin position="1205"/>
        <end position="1225"/>
    </location>
</feature>
<gene>
    <name evidence="3" type="ORF">Tci_002531</name>
</gene>